<evidence type="ECO:0000313" key="1">
    <source>
        <dbReference type="EMBL" id="MPM74563.1"/>
    </source>
</evidence>
<dbReference type="AlphaFoldDB" id="A0A645CCB5"/>
<comment type="caution">
    <text evidence="1">The sequence shown here is derived from an EMBL/GenBank/DDBJ whole genome shotgun (WGS) entry which is preliminary data.</text>
</comment>
<sequence length="89" mass="9182">MRLVLDPGGHLGQGFRVFLGVVGTEEKLSAARESDPEVGLRTAAIAAVGGGQCGILDRGGRRAHGGPHFLRPLGPVRRGGELGRAVAFV</sequence>
<reference evidence="1" key="1">
    <citation type="submission" date="2019-08" db="EMBL/GenBank/DDBJ databases">
        <authorList>
            <person name="Kucharzyk K."/>
            <person name="Murdoch R.W."/>
            <person name="Higgins S."/>
            <person name="Loffler F."/>
        </authorList>
    </citation>
    <scope>NUCLEOTIDE SEQUENCE</scope>
</reference>
<dbReference type="EMBL" id="VSSQ01026048">
    <property type="protein sequence ID" value="MPM74563.1"/>
    <property type="molecule type" value="Genomic_DNA"/>
</dbReference>
<protein>
    <submittedName>
        <fullName evidence="1">Uncharacterized protein</fullName>
    </submittedName>
</protein>
<accession>A0A645CCB5</accession>
<name>A0A645CCB5_9ZZZZ</name>
<gene>
    <name evidence="1" type="ORF">SDC9_121551</name>
</gene>
<organism evidence="1">
    <name type="scientific">bioreactor metagenome</name>
    <dbReference type="NCBI Taxonomy" id="1076179"/>
    <lineage>
        <taxon>unclassified sequences</taxon>
        <taxon>metagenomes</taxon>
        <taxon>ecological metagenomes</taxon>
    </lineage>
</organism>
<proteinExistence type="predicted"/>